<organism evidence="1 2">
    <name type="scientific">Stephania cephalantha</name>
    <dbReference type="NCBI Taxonomy" id="152367"/>
    <lineage>
        <taxon>Eukaryota</taxon>
        <taxon>Viridiplantae</taxon>
        <taxon>Streptophyta</taxon>
        <taxon>Embryophyta</taxon>
        <taxon>Tracheophyta</taxon>
        <taxon>Spermatophyta</taxon>
        <taxon>Magnoliopsida</taxon>
        <taxon>Ranunculales</taxon>
        <taxon>Menispermaceae</taxon>
        <taxon>Menispermoideae</taxon>
        <taxon>Cissampelideae</taxon>
        <taxon>Stephania</taxon>
    </lineage>
</organism>
<name>A0AAP0NNU7_9MAGN</name>
<gene>
    <name evidence="1" type="ORF">Scep_019999</name>
</gene>
<accession>A0AAP0NNU7</accession>
<dbReference type="AlphaFoldDB" id="A0AAP0NNU7"/>
<dbReference type="EMBL" id="JBBNAG010000008">
    <property type="protein sequence ID" value="KAK9112480.1"/>
    <property type="molecule type" value="Genomic_DNA"/>
</dbReference>
<reference evidence="1 2" key="1">
    <citation type="submission" date="2024-01" db="EMBL/GenBank/DDBJ databases">
        <title>Genome assemblies of Stephania.</title>
        <authorList>
            <person name="Yang L."/>
        </authorList>
    </citation>
    <scope>NUCLEOTIDE SEQUENCE [LARGE SCALE GENOMIC DNA]</scope>
    <source>
        <strain evidence="1">JXDWG</strain>
        <tissue evidence="1">Leaf</tissue>
    </source>
</reference>
<sequence length="176" mass="19882">MFTWVRHLDFTHFGLVHRICWVAECEIFRQARARGKERISKVLERKIGEEDKETPFHVFEVFGDRMHVDVPNRGNGILATTSIVRHRRPTNLAKEREGPSVARLGTTTDGNLVTRIIDNLILSASSSRQSISGEMADASLSWQSSGLEADICIIKQSVECVEAHEGDKIFGFYEPI</sequence>
<proteinExistence type="predicted"/>
<comment type="caution">
    <text evidence="1">The sequence shown here is derived from an EMBL/GenBank/DDBJ whole genome shotgun (WGS) entry which is preliminary data.</text>
</comment>
<dbReference type="Proteomes" id="UP001419268">
    <property type="component" value="Unassembled WGS sequence"/>
</dbReference>
<evidence type="ECO:0000313" key="1">
    <source>
        <dbReference type="EMBL" id="KAK9112480.1"/>
    </source>
</evidence>
<keyword evidence="2" id="KW-1185">Reference proteome</keyword>
<protein>
    <submittedName>
        <fullName evidence="1">Uncharacterized protein</fullName>
    </submittedName>
</protein>
<evidence type="ECO:0000313" key="2">
    <source>
        <dbReference type="Proteomes" id="UP001419268"/>
    </source>
</evidence>